<dbReference type="CDD" id="cd09204">
    <property type="entry name" value="PLDc_N_DEXD_b2"/>
    <property type="match status" value="1"/>
</dbReference>
<dbReference type="REBASE" id="691243">
    <property type="entry name" value="Lru888ORF7035P"/>
</dbReference>
<dbReference type="AlphaFoldDB" id="A0AAQ2XKF1"/>
<dbReference type="PANTHER" id="PTHR47396:SF1">
    <property type="entry name" value="ATP-DEPENDENT HELICASE IRC3-RELATED"/>
    <property type="match status" value="1"/>
</dbReference>
<dbReference type="GO" id="GO:0005524">
    <property type="term" value="F:ATP binding"/>
    <property type="evidence" value="ECO:0007669"/>
    <property type="project" value="InterPro"/>
</dbReference>
<evidence type="ECO:0000313" key="3">
    <source>
        <dbReference type="EMBL" id="WDC81418.1"/>
    </source>
</evidence>
<dbReference type="Pfam" id="PF13091">
    <property type="entry name" value="PLDc_2"/>
    <property type="match status" value="1"/>
</dbReference>
<dbReference type="GO" id="GO:0016787">
    <property type="term" value="F:hydrolase activity"/>
    <property type="evidence" value="ECO:0007669"/>
    <property type="project" value="InterPro"/>
</dbReference>
<dbReference type="Pfam" id="PF26350">
    <property type="entry name" value="DUF8090"/>
    <property type="match status" value="1"/>
</dbReference>
<dbReference type="Proteomes" id="UP001222683">
    <property type="component" value="Chromosome"/>
</dbReference>
<keyword evidence="3" id="KW-0347">Helicase</keyword>
<name>A0AAQ2XKF1_9LACO</name>
<dbReference type="InterPro" id="IPR014001">
    <property type="entry name" value="Helicase_ATP-bd"/>
</dbReference>
<feature type="domain" description="Helicase C-terminal" evidence="2">
    <location>
        <begin position="444"/>
        <end position="594"/>
    </location>
</feature>
<dbReference type="PROSITE" id="PS51192">
    <property type="entry name" value="HELICASE_ATP_BIND_1"/>
    <property type="match status" value="1"/>
</dbReference>
<dbReference type="InterPro" id="IPR027417">
    <property type="entry name" value="P-loop_NTPase"/>
</dbReference>
<dbReference type="InterPro" id="IPR001650">
    <property type="entry name" value="Helicase_C-like"/>
</dbReference>
<keyword evidence="3" id="KW-0378">Hydrolase</keyword>
<dbReference type="SMART" id="SM00487">
    <property type="entry name" value="DEXDc"/>
    <property type="match status" value="1"/>
</dbReference>
<dbReference type="SUPFAM" id="SSF52540">
    <property type="entry name" value="P-loop containing nucleoside triphosphate hydrolases"/>
    <property type="match status" value="1"/>
</dbReference>
<dbReference type="GO" id="GO:0005829">
    <property type="term" value="C:cytosol"/>
    <property type="evidence" value="ECO:0007669"/>
    <property type="project" value="TreeGrafter"/>
</dbReference>
<sequence length="985" mass="114245">MIDKNTLIGNDEYSEAVLNSFIDKDKYRANENYAAKLIANDAENTMRKQIGIELSICRSYTFAVAFVTDGALISLKAMLVDNDIHGRILTSTYQNFNTPKAFRELLKLPNVEVRVYKPTGREGFHAKGYLFKHSNYDVAIIGSSNFTESALSQNKEWNLRVSSKENSQLTKDIEKQIDEQWDAADVLTPEWIDNYEKTYKPLFKDRKSANVSYNLVAEEDRNYSTIKPNKMQKSALEKLQNVRLNCENKALVISATGTGKTYLGAFDVKNYRPKRFLFIVHREQILEKSRESFYNVIGGSKKDYGIWSGNKKEKDAKYLFATIQTISKDENLHGFDPCEFDYILVDEAHRAGSSTYKKVLDYFKPNFLLGMTATPERNDDNNIYELFDYNVAYEIRLQDALEEEMLSPFHYVGVQDYEYNGEIIDEQTPLARLVSEDRVKYVLKQSDYYGYSGDRLYGLIFVSRTDEAEKVAELMTKEGHPAQALTGKDSQEERLAAINRLRNGELEYIVTVDIFNEGIDIPFINQVVMMRKTQSAIIFIQQLGRGLRKNPGKNYVVVIDFIGNYKNNYLIPVALTGDNTRNKEHIRDTTSKVDTVSGISSINFTRVAKEMIFASLKRGGNIFMKEIKDDYIELKHRLGRIPLMTDFLENNMVDSQALLDTLKPKGNYNDFLKKVKEDQFKINEYEKKVLNFMSNELSNGMRKHELLLLRQLRYNRQITDTEFHSTLEKENCYIDNDVLISVDRVLSLEFYLPKNQKDPNKENQKDRYGGRNLVFHVNGIYRMDEQLREHLDNNKDFDKLFMDVVKAGLLRSEKYDSTSPLTIGERYSREEVCRLLNWELKISGQNIGGYFISDSTHDTCPIYITYDKADDISETIKYEDRFYNPNTMHCYSKDGRRLEKKEMKKMFAGVNEGKPKLKYYLFVKKSDDEGISYVFLGECFVIKNSMKQESRLIDGKEKPIVSYDVRLKEPVDLTLYYSFVGTKRN</sequence>
<evidence type="ECO:0000313" key="4">
    <source>
        <dbReference type="Proteomes" id="UP001222683"/>
    </source>
</evidence>
<evidence type="ECO:0000259" key="1">
    <source>
        <dbReference type="PROSITE" id="PS51192"/>
    </source>
</evidence>
<dbReference type="PROSITE" id="PS51194">
    <property type="entry name" value="HELICASE_CTER"/>
    <property type="match status" value="1"/>
</dbReference>
<keyword evidence="3" id="KW-0547">Nucleotide-binding</keyword>
<dbReference type="RefSeq" id="WP_046920532.1">
    <property type="nucleotide sequence ID" value="NZ_CP117687.1"/>
</dbReference>
<dbReference type="InterPro" id="IPR050742">
    <property type="entry name" value="Helicase_Restrict-Modif_Enz"/>
</dbReference>
<protein>
    <submittedName>
        <fullName evidence="3">DEAD/DEAH box helicase</fullName>
    </submittedName>
</protein>
<dbReference type="CDD" id="cd18799">
    <property type="entry name" value="SF2_C_EcoAI-like"/>
    <property type="match status" value="1"/>
</dbReference>
<organism evidence="3 4">
    <name type="scientific">Ligilactobacillus ruminis</name>
    <dbReference type="NCBI Taxonomy" id="1623"/>
    <lineage>
        <taxon>Bacteria</taxon>
        <taxon>Bacillati</taxon>
        <taxon>Bacillota</taxon>
        <taxon>Bacilli</taxon>
        <taxon>Lactobacillales</taxon>
        <taxon>Lactobacillaceae</taxon>
        <taxon>Ligilactobacillus</taxon>
    </lineage>
</organism>
<dbReference type="GO" id="GO:0004386">
    <property type="term" value="F:helicase activity"/>
    <property type="evidence" value="ECO:0007669"/>
    <property type="project" value="UniProtKB-KW"/>
</dbReference>
<dbReference type="SMART" id="SM00490">
    <property type="entry name" value="HELICc"/>
    <property type="match status" value="1"/>
</dbReference>
<dbReference type="EMBL" id="CP117692">
    <property type="protein sequence ID" value="WDC81418.1"/>
    <property type="molecule type" value="Genomic_DNA"/>
</dbReference>
<dbReference type="InterPro" id="IPR006935">
    <property type="entry name" value="Helicase/UvrB_N"/>
</dbReference>
<dbReference type="Gene3D" id="3.30.870.10">
    <property type="entry name" value="Endonuclease Chain A"/>
    <property type="match status" value="1"/>
</dbReference>
<evidence type="ECO:0000259" key="2">
    <source>
        <dbReference type="PROSITE" id="PS51194"/>
    </source>
</evidence>
<dbReference type="CDD" id="cd18032">
    <property type="entry name" value="DEXHc_RE_I_III_res"/>
    <property type="match status" value="1"/>
</dbReference>
<dbReference type="Pfam" id="PF00271">
    <property type="entry name" value="Helicase_C"/>
    <property type="match status" value="1"/>
</dbReference>
<feature type="domain" description="Helicase ATP-binding" evidence="1">
    <location>
        <begin position="241"/>
        <end position="393"/>
    </location>
</feature>
<gene>
    <name evidence="3" type="ORF">PSR59_07035</name>
</gene>
<reference evidence="3" key="1">
    <citation type="submission" date="2023-02" db="EMBL/GenBank/DDBJ databases">
        <title>Complete genome sequence of Lactobacillus ruminis CACC888 isolated from Pig feces.</title>
        <authorList>
            <person name="Park S."/>
            <person name="Park M.A."/>
            <person name="Kim D.-H."/>
            <person name="Kim Y."/>
        </authorList>
    </citation>
    <scope>NUCLEOTIDE SEQUENCE</scope>
    <source>
        <strain evidence="3">CACC888</strain>
    </source>
</reference>
<dbReference type="Pfam" id="PF04851">
    <property type="entry name" value="ResIII"/>
    <property type="match status" value="1"/>
</dbReference>
<dbReference type="SUPFAM" id="SSF56024">
    <property type="entry name" value="Phospholipase D/nuclease"/>
    <property type="match status" value="1"/>
</dbReference>
<proteinExistence type="predicted"/>
<dbReference type="InterPro" id="IPR021835">
    <property type="entry name" value="DUF3427"/>
</dbReference>
<dbReference type="Pfam" id="PF11907">
    <property type="entry name" value="DUF3427"/>
    <property type="match status" value="1"/>
</dbReference>
<keyword evidence="3" id="KW-0067">ATP-binding</keyword>
<dbReference type="GO" id="GO:0003677">
    <property type="term" value="F:DNA binding"/>
    <property type="evidence" value="ECO:0007669"/>
    <property type="project" value="InterPro"/>
</dbReference>
<dbReference type="InterPro" id="IPR058403">
    <property type="entry name" value="DUF8090"/>
</dbReference>
<accession>A0AAQ2XKF1</accession>
<dbReference type="InterPro" id="IPR025202">
    <property type="entry name" value="PLD-like_dom"/>
</dbReference>
<dbReference type="Gene3D" id="3.40.50.300">
    <property type="entry name" value="P-loop containing nucleotide triphosphate hydrolases"/>
    <property type="match status" value="2"/>
</dbReference>
<dbReference type="PANTHER" id="PTHR47396">
    <property type="entry name" value="TYPE I RESTRICTION ENZYME ECOKI R PROTEIN"/>
    <property type="match status" value="1"/>
</dbReference>